<keyword evidence="1" id="KW-0472">Membrane</keyword>
<name>A0ABP0YKZ2_9ROSI</name>
<keyword evidence="1" id="KW-1133">Transmembrane helix</keyword>
<keyword evidence="3" id="KW-1185">Reference proteome</keyword>
<accession>A0ABP0YKZ2</accession>
<sequence length="79" mass="9263">MMYAYTSSVSCMVIACAIQYLPFYLFILLRYFITSPLYSHLRLPQLLVIKDKVLEKDTKEILAQKKNIPESDRTFSGFF</sequence>
<feature type="transmembrane region" description="Helical" evidence="1">
    <location>
        <begin position="12"/>
        <end position="33"/>
    </location>
</feature>
<evidence type="ECO:0000313" key="3">
    <source>
        <dbReference type="Proteomes" id="UP001642487"/>
    </source>
</evidence>
<reference evidence="2 3" key="1">
    <citation type="submission" date="2024-03" db="EMBL/GenBank/DDBJ databases">
        <authorList>
            <person name="Gkanogiannis A."/>
            <person name="Becerra Lopez-Lavalle L."/>
        </authorList>
    </citation>
    <scope>NUCLEOTIDE SEQUENCE [LARGE SCALE GENOMIC DNA]</scope>
</reference>
<protein>
    <submittedName>
        <fullName evidence="2">Uncharacterized protein</fullName>
    </submittedName>
</protein>
<dbReference type="Proteomes" id="UP001642487">
    <property type="component" value="Chromosome 4"/>
</dbReference>
<dbReference type="EMBL" id="OZ021738">
    <property type="protein sequence ID" value="CAK9321169.1"/>
    <property type="molecule type" value="Genomic_DNA"/>
</dbReference>
<keyword evidence="1" id="KW-0812">Transmembrane</keyword>
<proteinExistence type="predicted"/>
<gene>
    <name evidence="2" type="ORF">CITCOLO1_LOCUS13236</name>
</gene>
<evidence type="ECO:0000256" key="1">
    <source>
        <dbReference type="SAM" id="Phobius"/>
    </source>
</evidence>
<organism evidence="2 3">
    <name type="scientific">Citrullus colocynthis</name>
    <name type="common">colocynth</name>
    <dbReference type="NCBI Taxonomy" id="252529"/>
    <lineage>
        <taxon>Eukaryota</taxon>
        <taxon>Viridiplantae</taxon>
        <taxon>Streptophyta</taxon>
        <taxon>Embryophyta</taxon>
        <taxon>Tracheophyta</taxon>
        <taxon>Spermatophyta</taxon>
        <taxon>Magnoliopsida</taxon>
        <taxon>eudicotyledons</taxon>
        <taxon>Gunneridae</taxon>
        <taxon>Pentapetalae</taxon>
        <taxon>rosids</taxon>
        <taxon>fabids</taxon>
        <taxon>Cucurbitales</taxon>
        <taxon>Cucurbitaceae</taxon>
        <taxon>Benincaseae</taxon>
        <taxon>Citrullus</taxon>
    </lineage>
</organism>
<evidence type="ECO:0000313" key="2">
    <source>
        <dbReference type="EMBL" id="CAK9321169.1"/>
    </source>
</evidence>